<dbReference type="EMBL" id="GDKF01004272">
    <property type="protein sequence ID" value="JAT74350.1"/>
    <property type="molecule type" value="Transcribed_RNA"/>
</dbReference>
<protein>
    <submittedName>
        <fullName evidence="2">Uncharacterized protein</fullName>
    </submittedName>
</protein>
<feature type="compositionally biased region" description="Low complexity" evidence="1">
    <location>
        <begin position="585"/>
        <end position="597"/>
    </location>
</feature>
<feature type="compositionally biased region" description="Basic residues" evidence="1">
    <location>
        <begin position="516"/>
        <end position="536"/>
    </location>
</feature>
<feature type="region of interest" description="Disordered" evidence="1">
    <location>
        <begin position="21"/>
        <end position="90"/>
    </location>
</feature>
<feature type="compositionally biased region" description="Low complexity" evidence="1">
    <location>
        <begin position="41"/>
        <end position="50"/>
    </location>
</feature>
<feature type="region of interest" description="Disordered" evidence="1">
    <location>
        <begin position="125"/>
        <end position="145"/>
    </location>
</feature>
<sequence length="701" mass="71069">RRLNMSTCPGASVTAASVPDLHWSLSVPPPPNPHPTARRMPAPGVGVPAAAEEEGRRRVGAEPGGSHPQHALHRRATQVPGLPRGRGLPRAQVPAGRLYRVQHRRCLRAGGDRGALPGALAGHHRTAEQHAGHHDAAEDSPPPGRAAELAHRLGLLPGQGQEPGAAAQAAPAVALLHPPPGVLGAGGPRGSHGPHEPPAPPALGRVRGLPGSHAGACGLQGPPLGAAQPGLAGGWPGALPPQSGRGPGRLAAGGCRRGPGEPGVSVLPEAHGGGVLPGGAVQLQACELGRGLPDPPAAPHRDTRGGGVFSAGTGGCLPGPPRQLLPDQAGLCAAGDLRLLLHQGPGAAPAGRRADAPGRLYPVQGCAPAPGRRRRPGGPPDTAGGGHALLSHPGRGAGRGGRAGLQWRGAGGALPGRGGGGGGGGRGERGLHGEQRGRRFLLRGGGEQQGGGGRGGRRRGRRRGGPALPRRHRCHPRARGGGRGFRARVRGHAPGGQARGRALNRRRRPDPDRQRVLQRHAAPRRARHAHAAHAGHPRGAVGGGGHPRARGGRGRGARAAQAPGPGGQPPRHGRRGGERGGGPVAGQTPRQGRQPPRQLRRCWSQGRRVREGCVALDSPSPLPSPAVLTAGCVLAAAVAKWSQGSWWSAMFIQAGHSTLGAQSFPPKHLAAAGAPLRGGDAWARVALGPCHPWQGRALDLQ</sequence>
<evidence type="ECO:0000256" key="1">
    <source>
        <dbReference type="SAM" id="MobiDB-lite"/>
    </source>
</evidence>
<feature type="region of interest" description="Disordered" evidence="1">
    <location>
        <begin position="292"/>
        <end position="322"/>
    </location>
</feature>
<feature type="compositionally biased region" description="Gly residues" evidence="1">
    <location>
        <begin position="443"/>
        <end position="454"/>
    </location>
</feature>
<feature type="region of interest" description="Disordered" evidence="1">
    <location>
        <begin position="177"/>
        <end position="203"/>
    </location>
</feature>
<gene>
    <name evidence="2" type="ORF">g.58313</name>
</gene>
<accession>A0A1D2A581</accession>
<feature type="compositionally biased region" description="Gly residues" evidence="1">
    <location>
        <begin position="395"/>
        <end position="425"/>
    </location>
</feature>
<proteinExistence type="predicted"/>
<dbReference type="AlphaFoldDB" id="A0A1D2A581"/>
<feature type="compositionally biased region" description="Basic and acidic residues" evidence="1">
    <location>
        <begin position="426"/>
        <end position="437"/>
    </location>
</feature>
<feature type="compositionally biased region" description="Basic and acidic residues" evidence="1">
    <location>
        <begin position="125"/>
        <end position="137"/>
    </location>
</feature>
<feature type="region of interest" description="Disordered" evidence="1">
    <location>
        <begin position="345"/>
        <end position="601"/>
    </location>
</feature>
<feature type="compositionally biased region" description="Basic residues" evidence="1">
    <location>
        <begin position="547"/>
        <end position="556"/>
    </location>
</feature>
<reference evidence="2" key="1">
    <citation type="submission" date="2015-08" db="EMBL/GenBank/DDBJ databases">
        <authorList>
            <person name="Babu N.S."/>
            <person name="Beckwith C.J."/>
            <person name="Beseler K.G."/>
            <person name="Brison A."/>
            <person name="Carone J.V."/>
            <person name="Caskin T.P."/>
            <person name="Diamond M."/>
            <person name="Durham M.E."/>
            <person name="Foxe J.M."/>
            <person name="Go M."/>
            <person name="Henderson B.A."/>
            <person name="Jones I.B."/>
            <person name="McGettigan J.A."/>
            <person name="Micheletti S.J."/>
            <person name="Nasrallah M.E."/>
            <person name="Ortiz D."/>
            <person name="Piller C.R."/>
            <person name="Privatt S.R."/>
            <person name="Schneider S.L."/>
            <person name="Sharp S."/>
            <person name="Smith T.C."/>
            <person name="Stanton J.D."/>
            <person name="Ullery H.E."/>
            <person name="Wilson R.J."/>
            <person name="Serrano M.G."/>
            <person name="Buck G."/>
            <person name="Lee V."/>
            <person name="Wang Y."/>
            <person name="Carvalho R."/>
            <person name="Voegtly L."/>
            <person name="Shi R."/>
            <person name="Duckworth R."/>
            <person name="Johnson A."/>
            <person name="Loviza R."/>
            <person name="Walstead R."/>
            <person name="Shah Z."/>
            <person name="Kiflezghi M."/>
            <person name="Wade K."/>
            <person name="Ball S.L."/>
            <person name="Bradley K.W."/>
            <person name="Asai D.J."/>
            <person name="Bowman C.A."/>
            <person name="Russell D.A."/>
            <person name="Pope W.H."/>
            <person name="Jacobs-Sera D."/>
            <person name="Hendrix R.W."/>
            <person name="Hatfull G.F."/>
        </authorList>
    </citation>
    <scope>NUCLEOTIDE SEQUENCE</scope>
</reference>
<feature type="non-terminal residue" evidence="2">
    <location>
        <position position="1"/>
    </location>
</feature>
<name>A0A1D2A581_AUXPR</name>
<evidence type="ECO:0000313" key="2">
    <source>
        <dbReference type="EMBL" id="JAT74350.1"/>
    </source>
</evidence>
<feature type="compositionally biased region" description="Gly residues" evidence="1">
    <location>
        <begin position="305"/>
        <end position="317"/>
    </location>
</feature>
<organism evidence="2">
    <name type="scientific">Auxenochlorella protothecoides</name>
    <name type="common">Green microalga</name>
    <name type="synonym">Chlorella protothecoides</name>
    <dbReference type="NCBI Taxonomy" id="3075"/>
    <lineage>
        <taxon>Eukaryota</taxon>
        <taxon>Viridiplantae</taxon>
        <taxon>Chlorophyta</taxon>
        <taxon>core chlorophytes</taxon>
        <taxon>Trebouxiophyceae</taxon>
        <taxon>Chlorellales</taxon>
        <taxon>Chlorellaceae</taxon>
        <taxon>Auxenochlorella</taxon>
    </lineage>
</organism>
<feature type="compositionally biased region" description="Basic residues" evidence="1">
    <location>
        <begin position="455"/>
        <end position="491"/>
    </location>
</feature>